<dbReference type="InterPro" id="IPR016032">
    <property type="entry name" value="Sig_transdc_resp-reg_C-effctor"/>
</dbReference>
<keyword evidence="3" id="KW-1185">Reference proteome</keyword>
<dbReference type="PRINTS" id="PR00038">
    <property type="entry name" value="HTHLUXR"/>
</dbReference>
<dbReference type="InterPro" id="IPR036388">
    <property type="entry name" value="WH-like_DNA-bd_sf"/>
</dbReference>
<sequence length="221" mass="23820">MNAIAELPARAREARADASAADSLQAGLLARVLDEMDHGLLLVDLGGRILHANQPGRRELVGGRALRDVEGVLSAAQPAWQAKLRQALKDAERDCRSIVEFDPEGGTLSLAFVPLAVPYGGAAVDAVLIICSRRSNCETLTVQMFARAKRLTPAEQAVLTQLCAGRGAQEIACEQGIRVSTVRTHIKNVRQKTGRGSVREIVRELSRMPQIVSSLRLVGQD</sequence>
<evidence type="ECO:0000313" key="3">
    <source>
        <dbReference type="Proteomes" id="UP001184230"/>
    </source>
</evidence>
<dbReference type="InterPro" id="IPR000792">
    <property type="entry name" value="Tscrpt_reg_LuxR_C"/>
</dbReference>
<feature type="domain" description="HTH luxR-type" evidence="1">
    <location>
        <begin position="144"/>
        <end position="209"/>
    </location>
</feature>
<dbReference type="RefSeq" id="WP_309898332.1">
    <property type="nucleotide sequence ID" value="NZ_JAVDRF010000001.1"/>
</dbReference>
<dbReference type="GO" id="GO:0003677">
    <property type="term" value="F:DNA binding"/>
    <property type="evidence" value="ECO:0007669"/>
    <property type="project" value="UniProtKB-KW"/>
</dbReference>
<dbReference type="Pfam" id="PF00196">
    <property type="entry name" value="GerE"/>
    <property type="match status" value="1"/>
</dbReference>
<dbReference type="Proteomes" id="UP001184230">
    <property type="component" value="Unassembled WGS sequence"/>
</dbReference>
<protein>
    <submittedName>
        <fullName evidence="2">DNA-binding CsgD family transcriptional regulator</fullName>
    </submittedName>
</protein>
<dbReference type="SUPFAM" id="SSF46894">
    <property type="entry name" value="C-terminal effector domain of the bipartite response regulators"/>
    <property type="match status" value="1"/>
</dbReference>
<name>A0ABU1N8Q4_9BURK</name>
<dbReference type="EMBL" id="JAVDRF010000001">
    <property type="protein sequence ID" value="MDR6534824.1"/>
    <property type="molecule type" value="Genomic_DNA"/>
</dbReference>
<evidence type="ECO:0000259" key="1">
    <source>
        <dbReference type="PROSITE" id="PS50043"/>
    </source>
</evidence>
<dbReference type="Gene3D" id="1.10.10.10">
    <property type="entry name" value="Winged helix-like DNA-binding domain superfamily/Winged helix DNA-binding domain"/>
    <property type="match status" value="1"/>
</dbReference>
<gene>
    <name evidence="2" type="ORF">J2739_000584</name>
</gene>
<reference evidence="2 3" key="1">
    <citation type="submission" date="2023-07" db="EMBL/GenBank/DDBJ databases">
        <title>Sorghum-associated microbial communities from plants grown in Nebraska, USA.</title>
        <authorList>
            <person name="Schachtman D."/>
        </authorList>
    </citation>
    <scope>NUCLEOTIDE SEQUENCE [LARGE SCALE GENOMIC DNA]</scope>
    <source>
        <strain evidence="2 3">DS1781</strain>
    </source>
</reference>
<dbReference type="SMART" id="SM00421">
    <property type="entry name" value="HTH_LUXR"/>
    <property type="match status" value="1"/>
</dbReference>
<keyword evidence="2" id="KW-0238">DNA-binding</keyword>
<comment type="caution">
    <text evidence="2">The sequence shown here is derived from an EMBL/GenBank/DDBJ whole genome shotgun (WGS) entry which is preliminary data.</text>
</comment>
<dbReference type="PROSITE" id="PS50043">
    <property type="entry name" value="HTH_LUXR_2"/>
    <property type="match status" value="1"/>
</dbReference>
<proteinExistence type="predicted"/>
<dbReference type="CDD" id="cd06170">
    <property type="entry name" value="LuxR_C_like"/>
    <property type="match status" value="1"/>
</dbReference>
<accession>A0ABU1N8Q4</accession>
<organism evidence="2 3">
    <name type="scientific">Variovorax soli</name>
    <dbReference type="NCBI Taxonomy" id="376815"/>
    <lineage>
        <taxon>Bacteria</taxon>
        <taxon>Pseudomonadati</taxon>
        <taxon>Pseudomonadota</taxon>
        <taxon>Betaproteobacteria</taxon>
        <taxon>Burkholderiales</taxon>
        <taxon>Comamonadaceae</taxon>
        <taxon>Variovorax</taxon>
    </lineage>
</organism>
<evidence type="ECO:0000313" key="2">
    <source>
        <dbReference type="EMBL" id="MDR6534824.1"/>
    </source>
</evidence>